<evidence type="ECO:0000313" key="3">
    <source>
        <dbReference type="Proteomes" id="UP001596101"/>
    </source>
</evidence>
<dbReference type="RefSeq" id="WP_379756439.1">
    <property type="nucleotide sequence ID" value="NZ_JBHSMR010000013.1"/>
</dbReference>
<evidence type="ECO:0000313" key="2">
    <source>
        <dbReference type="EMBL" id="MFC5479264.1"/>
    </source>
</evidence>
<gene>
    <name evidence="2" type="ORF">ACFPQ5_13790</name>
</gene>
<accession>A0ABW0MLX7</accession>
<evidence type="ECO:0008006" key="4">
    <source>
        <dbReference type="Google" id="ProtNLM"/>
    </source>
</evidence>
<dbReference type="EMBL" id="JBHSMR010000013">
    <property type="protein sequence ID" value="MFC5479264.1"/>
    <property type="molecule type" value="Genomic_DNA"/>
</dbReference>
<name>A0ABW0MLX7_9BURK</name>
<feature type="compositionally biased region" description="Basic and acidic residues" evidence="1">
    <location>
        <begin position="109"/>
        <end position="131"/>
    </location>
</feature>
<proteinExistence type="predicted"/>
<evidence type="ECO:0000256" key="1">
    <source>
        <dbReference type="SAM" id="MobiDB-lite"/>
    </source>
</evidence>
<feature type="region of interest" description="Disordered" evidence="1">
    <location>
        <begin position="39"/>
        <end position="145"/>
    </location>
</feature>
<comment type="caution">
    <text evidence="2">The sequence shown here is derived from an EMBL/GenBank/DDBJ whole genome shotgun (WGS) entry which is preliminary data.</text>
</comment>
<sequence length="145" mass="16672">MTNALDKTNAAAQANSRLARLARRGVVLAVLACTGIGAAQAQYHGRRDDAQMQPPPSVRGERLQAPPPQIEQPREQRGYEQMREQMREQQQQRAFDEQRRQAAQMQNDPNREGSRRGRLTPDERRDLRRQINEAGMDIYPNAQRR</sequence>
<feature type="compositionally biased region" description="Basic and acidic residues" evidence="1">
    <location>
        <begin position="72"/>
        <end position="87"/>
    </location>
</feature>
<reference evidence="3" key="1">
    <citation type="journal article" date="2019" name="Int. J. Syst. Evol. Microbiol.">
        <title>The Global Catalogue of Microorganisms (GCM) 10K type strain sequencing project: providing services to taxonomists for standard genome sequencing and annotation.</title>
        <authorList>
            <consortium name="The Broad Institute Genomics Platform"/>
            <consortium name="The Broad Institute Genome Sequencing Center for Infectious Disease"/>
            <person name="Wu L."/>
            <person name="Ma J."/>
        </authorList>
    </citation>
    <scope>NUCLEOTIDE SEQUENCE [LARGE SCALE GENOMIC DNA]</scope>
    <source>
        <strain evidence="3">CCUG 43111</strain>
    </source>
</reference>
<dbReference type="Proteomes" id="UP001596101">
    <property type="component" value="Unassembled WGS sequence"/>
</dbReference>
<organism evidence="2 3">
    <name type="scientific">Massilia suwonensis</name>
    <dbReference type="NCBI Taxonomy" id="648895"/>
    <lineage>
        <taxon>Bacteria</taxon>
        <taxon>Pseudomonadati</taxon>
        <taxon>Pseudomonadota</taxon>
        <taxon>Betaproteobacteria</taxon>
        <taxon>Burkholderiales</taxon>
        <taxon>Oxalobacteraceae</taxon>
        <taxon>Telluria group</taxon>
        <taxon>Massilia</taxon>
    </lineage>
</organism>
<protein>
    <recommendedName>
        <fullName evidence="4">DUF4148 domain-containing protein</fullName>
    </recommendedName>
</protein>
<keyword evidence="3" id="KW-1185">Reference proteome</keyword>